<dbReference type="Pfam" id="PF01527">
    <property type="entry name" value="HTH_Tnp_1"/>
    <property type="match status" value="1"/>
</dbReference>
<keyword evidence="2" id="KW-1185">Reference proteome</keyword>
<reference evidence="1 2" key="1">
    <citation type="journal article" date="2006" name="Science">
        <title>Phytophthora genome sequences uncover evolutionary origins and mechanisms of pathogenesis.</title>
        <authorList>
            <person name="Tyler B.M."/>
            <person name="Tripathy S."/>
            <person name="Zhang X."/>
            <person name="Dehal P."/>
            <person name="Jiang R.H."/>
            <person name="Aerts A."/>
            <person name="Arredondo F.D."/>
            <person name="Baxter L."/>
            <person name="Bensasson D."/>
            <person name="Beynon J.L."/>
            <person name="Chapman J."/>
            <person name="Damasceno C.M."/>
            <person name="Dorrance A.E."/>
            <person name="Dou D."/>
            <person name="Dickerman A.W."/>
            <person name="Dubchak I.L."/>
            <person name="Garbelotto M."/>
            <person name="Gijzen M."/>
            <person name="Gordon S.G."/>
            <person name="Govers F."/>
            <person name="Grunwald N.J."/>
            <person name="Huang W."/>
            <person name="Ivors K.L."/>
            <person name="Jones R.W."/>
            <person name="Kamoun S."/>
            <person name="Krampis K."/>
            <person name="Lamour K.H."/>
            <person name="Lee M.K."/>
            <person name="McDonald W.H."/>
            <person name="Medina M."/>
            <person name="Meijer H.J."/>
            <person name="Nordberg E.K."/>
            <person name="Maclean D.J."/>
            <person name="Ospina-Giraldo M.D."/>
            <person name="Morris P.F."/>
            <person name="Phuntumart V."/>
            <person name="Putnam N.H."/>
            <person name="Rash S."/>
            <person name="Rose J.K."/>
            <person name="Sakihama Y."/>
            <person name="Salamov A.A."/>
            <person name="Savidor A."/>
            <person name="Scheuring C.F."/>
            <person name="Smith B.M."/>
            <person name="Sobral B.W."/>
            <person name="Terry A."/>
            <person name="Torto-Alalibo T.A."/>
            <person name="Win J."/>
            <person name="Xu Z."/>
            <person name="Zhang H."/>
            <person name="Grigoriev I.V."/>
            <person name="Rokhsar D.S."/>
            <person name="Boore J.L."/>
        </authorList>
    </citation>
    <scope>NUCLEOTIDE SEQUENCE [LARGE SCALE GENOMIC DNA]</scope>
    <source>
        <strain evidence="1 2">P6497</strain>
    </source>
</reference>
<dbReference type="InParanoid" id="G4Z2I6"/>
<protein>
    <recommendedName>
        <fullName evidence="3">HTH psq-type domain-containing protein</fullName>
    </recommendedName>
</protein>
<dbReference type="GO" id="GO:0006313">
    <property type="term" value="P:DNA transposition"/>
    <property type="evidence" value="ECO:0007669"/>
    <property type="project" value="InterPro"/>
</dbReference>
<evidence type="ECO:0008006" key="3">
    <source>
        <dbReference type="Google" id="ProtNLM"/>
    </source>
</evidence>
<name>G4Z2I6_PHYSP</name>
<dbReference type="InterPro" id="IPR009057">
    <property type="entry name" value="Homeodomain-like_sf"/>
</dbReference>
<feature type="non-terminal residue" evidence="1">
    <location>
        <position position="1"/>
    </location>
</feature>
<dbReference type="SMR" id="G4Z2I6"/>
<dbReference type="KEGG" id="psoj:PHYSODRAFT_376210"/>
<dbReference type="SUPFAM" id="SSF46689">
    <property type="entry name" value="Homeodomain-like"/>
    <property type="match status" value="1"/>
</dbReference>
<dbReference type="GO" id="GO:0004803">
    <property type="term" value="F:transposase activity"/>
    <property type="evidence" value="ECO:0007669"/>
    <property type="project" value="InterPro"/>
</dbReference>
<feature type="non-terminal residue" evidence="1">
    <location>
        <position position="97"/>
    </location>
</feature>
<dbReference type="RefSeq" id="XP_009522744.1">
    <property type="nucleotide sequence ID" value="XM_009524449.1"/>
</dbReference>
<dbReference type="AlphaFoldDB" id="G4Z2I6"/>
<dbReference type="Proteomes" id="UP000002640">
    <property type="component" value="Unassembled WGS sequence"/>
</dbReference>
<dbReference type="InterPro" id="IPR002514">
    <property type="entry name" value="Transposase_8"/>
</dbReference>
<sequence length="97" mass="11318">YVRYGLEIKLRVIEAARRGDVWEAVAEELGVNYNTARDWVRYHQGAGISVVPQTVKKHADGACFTPKQLHKEPQYMNTLVNKQKRRDYLIQLQQYQA</sequence>
<gene>
    <name evidence="1" type="ORF">PHYSODRAFT_376210</name>
</gene>
<dbReference type="GO" id="GO:0003677">
    <property type="term" value="F:DNA binding"/>
    <property type="evidence" value="ECO:0007669"/>
    <property type="project" value="InterPro"/>
</dbReference>
<evidence type="ECO:0000313" key="2">
    <source>
        <dbReference type="Proteomes" id="UP000002640"/>
    </source>
</evidence>
<accession>G4Z2I6</accession>
<evidence type="ECO:0000313" key="1">
    <source>
        <dbReference type="EMBL" id="EGZ20027.1"/>
    </source>
</evidence>
<dbReference type="EMBL" id="JH159153">
    <property type="protein sequence ID" value="EGZ20027.1"/>
    <property type="molecule type" value="Genomic_DNA"/>
</dbReference>
<dbReference type="OMA" id="YMDEANF"/>
<dbReference type="GeneID" id="20650533"/>
<proteinExistence type="predicted"/>
<organism evidence="1 2">
    <name type="scientific">Phytophthora sojae (strain P6497)</name>
    <name type="common">Soybean stem and root rot agent</name>
    <name type="synonym">Phytophthora megasperma f. sp. glycines</name>
    <dbReference type="NCBI Taxonomy" id="1094619"/>
    <lineage>
        <taxon>Eukaryota</taxon>
        <taxon>Sar</taxon>
        <taxon>Stramenopiles</taxon>
        <taxon>Oomycota</taxon>
        <taxon>Peronosporomycetes</taxon>
        <taxon>Peronosporales</taxon>
        <taxon>Peronosporaceae</taxon>
        <taxon>Phytophthora</taxon>
    </lineage>
</organism>